<sequence length="288" mass="31822">MKHLSLKSFLPLLAATALFTGCASTSDPYTPQHSKGFVYDDDMSFAMNVIDGSLGFHNGLRDARRPKDADTSPTSLDYAADGIIGAAFGGGLGGAFLSMLGTNQGNEPLHTYYGIVYYPINEGANIQTVFDAIEKELIATAEQKRDLKFIEKTFKDGNHSLSFKGQACIAQGQIMGYTPKETCNFISYYNPKLLRYSDVTPNGDKGRFAVISYPEFFTGGALSLDLDEKYYVFTPVLRKRTKFPFVSNAQKIYPFVKPSESGENTSLSIEQLIDIDPWMSRFYNGGNK</sequence>
<evidence type="ECO:0000313" key="2">
    <source>
        <dbReference type="EMBL" id="GIU40925.1"/>
    </source>
</evidence>
<organism evidence="2 3">
    <name type="scientific">Shewanella colwelliana</name>
    <name type="common">Alteromonas colwelliana</name>
    <dbReference type="NCBI Taxonomy" id="23"/>
    <lineage>
        <taxon>Bacteria</taxon>
        <taxon>Pseudomonadati</taxon>
        <taxon>Pseudomonadota</taxon>
        <taxon>Gammaproteobacteria</taxon>
        <taxon>Alteromonadales</taxon>
        <taxon>Shewanellaceae</taxon>
        <taxon>Shewanella</taxon>
    </lineage>
</organism>
<keyword evidence="3" id="KW-1185">Reference proteome</keyword>
<evidence type="ECO:0000313" key="3">
    <source>
        <dbReference type="Proteomes" id="UP000773469"/>
    </source>
</evidence>
<dbReference type="PROSITE" id="PS51257">
    <property type="entry name" value="PROKAR_LIPOPROTEIN"/>
    <property type="match status" value="1"/>
</dbReference>
<comment type="caution">
    <text evidence="2">The sequence shown here is derived from an EMBL/GenBank/DDBJ whole genome shotgun (WGS) entry which is preliminary data.</text>
</comment>
<feature type="signal peptide" evidence="1">
    <location>
        <begin position="1"/>
        <end position="25"/>
    </location>
</feature>
<protein>
    <recommendedName>
        <fullName evidence="4">Lipoprotein</fullName>
    </recommendedName>
</protein>
<proteinExistence type="predicted"/>
<dbReference type="RefSeq" id="WP_220756886.1">
    <property type="nucleotide sequence ID" value="NZ_BPEU01000013.1"/>
</dbReference>
<dbReference type="Proteomes" id="UP000773469">
    <property type="component" value="Unassembled WGS sequence"/>
</dbReference>
<name>A0ABQ4P0C0_SHECO</name>
<keyword evidence="1" id="KW-0732">Signal</keyword>
<feature type="chain" id="PRO_5045119234" description="Lipoprotein" evidence="1">
    <location>
        <begin position="26"/>
        <end position="288"/>
    </location>
</feature>
<evidence type="ECO:0000256" key="1">
    <source>
        <dbReference type="SAM" id="SignalP"/>
    </source>
</evidence>
<evidence type="ECO:0008006" key="4">
    <source>
        <dbReference type="Google" id="ProtNLM"/>
    </source>
</evidence>
<gene>
    <name evidence="2" type="ORF">TUM3794_20040</name>
</gene>
<dbReference type="EMBL" id="BPEU01000013">
    <property type="protein sequence ID" value="GIU40925.1"/>
    <property type="molecule type" value="Genomic_DNA"/>
</dbReference>
<reference evidence="2 3" key="1">
    <citation type="submission" date="2021-05" db="EMBL/GenBank/DDBJ databases">
        <title>Molecular characterization for Shewanella algae harboring chromosomal blaOXA-55-like strains isolated from clinical and environment sample.</title>
        <authorList>
            <person name="Ohama Y."/>
            <person name="Aoki K."/>
            <person name="Harada S."/>
            <person name="Moriya K."/>
            <person name="Ishii Y."/>
            <person name="Tateda K."/>
        </authorList>
    </citation>
    <scope>NUCLEOTIDE SEQUENCE [LARGE SCALE GENOMIC DNA]</scope>
    <source>
        <strain evidence="2 3">MBTL60-118</strain>
    </source>
</reference>
<accession>A0ABQ4P0C0</accession>